<dbReference type="PROSITE" id="PS50005">
    <property type="entry name" value="TPR"/>
    <property type="match status" value="1"/>
</dbReference>
<dbReference type="AlphaFoldDB" id="A0A327QIQ3"/>
<comment type="caution">
    <text evidence="3">The sequence shown here is derived from an EMBL/GenBank/DDBJ whole genome shotgun (WGS) entry which is preliminary data.</text>
</comment>
<evidence type="ECO:0000313" key="4">
    <source>
        <dbReference type="Proteomes" id="UP000249547"/>
    </source>
</evidence>
<name>A0A327QIQ3_9BACT</name>
<evidence type="ECO:0000313" key="3">
    <source>
        <dbReference type="EMBL" id="RAJ03865.1"/>
    </source>
</evidence>
<dbReference type="PANTHER" id="PTHR14699">
    <property type="entry name" value="STI2 PROTEIN-RELATED"/>
    <property type="match status" value="1"/>
</dbReference>
<dbReference type="SMART" id="SM00028">
    <property type="entry name" value="TPR"/>
    <property type="match status" value="2"/>
</dbReference>
<keyword evidence="4" id="KW-1185">Reference proteome</keyword>
<organism evidence="3 4">
    <name type="scientific">Chitinophaga skermanii</name>
    <dbReference type="NCBI Taxonomy" id="331697"/>
    <lineage>
        <taxon>Bacteria</taxon>
        <taxon>Pseudomonadati</taxon>
        <taxon>Bacteroidota</taxon>
        <taxon>Chitinophagia</taxon>
        <taxon>Chitinophagales</taxon>
        <taxon>Chitinophagaceae</taxon>
        <taxon>Chitinophaga</taxon>
    </lineage>
</organism>
<dbReference type="EMBL" id="QLLL01000005">
    <property type="protein sequence ID" value="RAJ03865.1"/>
    <property type="molecule type" value="Genomic_DNA"/>
</dbReference>
<dbReference type="Proteomes" id="UP000249547">
    <property type="component" value="Unassembled WGS sequence"/>
</dbReference>
<comment type="similarity">
    <text evidence="1">Belongs to the TTC21 family.</text>
</comment>
<sequence length="269" mass="29794">MLVALYAFGRTVPSHKGHDHAHAPAANAAGDGQAIAEANFDDLLKKAKSRIPADKITLVEGLEHAVVRGDVHHQQIVVYKQLAAVWDTLREQPISTYYLGEAAKLENSEKSLTFAATSFLNHMDHVQDPTVAKWMMNNATELLKQANKLNPANNEVKLQLAQLLVSSSTPMEGISMLLQMAEEDPNNMDVQMMLGNFAITSGQFDKAIERMNKVLEKQPDNPKALFLLAEAYKNKGDIEKAKQTLIACRKLIKDPALAAEIDEYIKEIH</sequence>
<dbReference type="InterPro" id="IPR019734">
    <property type="entry name" value="TPR_rpt"/>
</dbReference>
<evidence type="ECO:0000256" key="1">
    <source>
        <dbReference type="ARBA" id="ARBA00010935"/>
    </source>
</evidence>
<proteinExistence type="inferred from homology"/>
<dbReference type="GO" id="GO:0030991">
    <property type="term" value="C:intraciliary transport particle A"/>
    <property type="evidence" value="ECO:0007669"/>
    <property type="project" value="TreeGrafter"/>
</dbReference>
<dbReference type="Pfam" id="PF14559">
    <property type="entry name" value="TPR_19"/>
    <property type="match status" value="1"/>
</dbReference>
<evidence type="ECO:0000256" key="2">
    <source>
        <dbReference type="PROSITE-ProRule" id="PRU00339"/>
    </source>
</evidence>
<dbReference type="Gene3D" id="1.25.40.10">
    <property type="entry name" value="Tetratricopeptide repeat domain"/>
    <property type="match status" value="1"/>
</dbReference>
<reference evidence="3 4" key="1">
    <citation type="submission" date="2018-06" db="EMBL/GenBank/DDBJ databases">
        <title>Genomic Encyclopedia of Archaeal and Bacterial Type Strains, Phase II (KMG-II): from individual species to whole genera.</title>
        <authorList>
            <person name="Goeker M."/>
        </authorList>
    </citation>
    <scope>NUCLEOTIDE SEQUENCE [LARGE SCALE GENOMIC DNA]</scope>
    <source>
        <strain evidence="3 4">DSM 23857</strain>
    </source>
</reference>
<dbReference type="SUPFAM" id="SSF48452">
    <property type="entry name" value="TPR-like"/>
    <property type="match status" value="1"/>
</dbReference>
<dbReference type="InterPro" id="IPR011990">
    <property type="entry name" value="TPR-like_helical_dom_sf"/>
</dbReference>
<keyword evidence="2" id="KW-0802">TPR repeat</keyword>
<gene>
    <name evidence="3" type="ORF">LX64_02742</name>
</gene>
<feature type="repeat" description="TPR" evidence="2">
    <location>
        <begin position="188"/>
        <end position="221"/>
    </location>
</feature>
<dbReference type="InterPro" id="IPR040364">
    <property type="entry name" value="TTC21A/TTC21B"/>
</dbReference>
<dbReference type="PANTHER" id="PTHR14699:SF0">
    <property type="entry name" value="TETRATRICOPEPTIDE REPEAT PROTEIN 21 HOMOLOG"/>
    <property type="match status" value="1"/>
</dbReference>
<protein>
    <submittedName>
        <fullName evidence="3">Tetratricopeptide repeat protein</fullName>
    </submittedName>
</protein>
<accession>A0A327QIQ3</accession>